<dbReference type="RefSeq" id="WP_386188110.1">
    <property type="nucleotide sequence ID" value="NZ_JBHSBC010000003.1"/>
</dbReference>
<organism evidence="1 2">
    <name type="scientific">Streptosporangium jomthongense</name>
    <dbReference type="NCBI Taxonomy" id="1193683"/>
    <lineage>
        <taxon>Bacteria</taxon>
        <taxon>Bacillati</taxon>
        <taxon>Actinomycetota</taxon>
        <taxon>Actinomycetes</taxon>
        <taxon>Streptosporangiales</taxon>
        <taxon>Streptosporangiaceae</taxon>
        <taxon>Streptosporangium</taxon>
    </lineage>
</organism>
<dbReference type="Proteomes" id="UP001595698">
    <property type="component" value="Unassembled WGS sequence"/>
</dbReference>
<comment type="caution">
    <text evidence="1">The sequence shown here is derived from an EMBL/GenBank/DDBJ whole genome shotgun (WGS) entry which is preliminary data.</text>
</comment>
<gene>
    <name evidence="1" type="ORF">ACFOYY_04630</name>
</gene>
<accession>A0ABV8EUL3</accession>
<evidence type="ECO:0000313" key="1">
    <source>
        <dbReference type="EMBL" id="MFC3979395.1"/>
    </source>
</evidence>
<dbReference type="NCBIfam" id="NF038157">
    <property type="entry name" value="lanti_ALQxL"/>
    <property type="match status" value="1"/>
</dbReference>
<keyword evidence="2" id="KW-1185">Reference proteome</keyword>
<reference evidence="2" key="1">
    <citation type="journal article" date="2019" name="Int. J. Syst. Evol. Microbiol.">
        <title>The Global Catalogue of Microorganisms (GCM) 10K type strain sequencing project: providing services to taxonomists for standard genome sequencing and annotation.</title>
        <authorList>
            <consortium name="The Broad Institute Genomics Platform"/>
            <consortium name="The Broad Institute Genome Sequencing Center for Infectious Disease"/>
            <person name="Wu L."/>
            <person name="Ma J."/>
        </authorList>
    </citation>
    <scope>NUCLEOTIDE SEQUENCE [LARGE SCALE GENOMIC DNA]</scope>
    <source>
        <strain evidence="2">TBRC 7912</strain>
    </source>
</reference>
<proteinExistence type="predicted"/>
<evidence type="ECO:0000313" key="2">
    <source>
        <dbReference type="Proteomes" id="UP001595698"/>
    </source>
</evidence>
<protein>
    <submittedName>
        <fullName evidence="1">ALQxL family class IV lanthipeptide</fullName>
    </submittedName>
</protein>
<name>A0ABV8EUL3_9ACTN</name>
<dbReference type="EMBL" id="JBHSBC010000003">
    <property type="protein sequence ID" value="MFC3979395.1"/>
    <property type="molecule type" value="Genomic_DNA"/>
</dbReference>
<sequence>MELDITALDLLPAEESQLKDCQVTCSITCHGRTCMITSA</sequence>